<dbReference type="AlphaFoldDB" id="I9NBG1"/>
<evidence type="ECO:0000313" key="4">
    <source>
        <dbReference type="Proteomes" id="UP000005092"/>
    </source>
</evidence>
<dbReference type="InterPro" id="IPR000868">
    <property type="entry name" value="Isochorismatase-like_dom"/>
</dbReference>
<dbReference type="PANTHER" id="PTHR43540">
    <property type="entry name" value="PEROXYUREIDOACRYLATE/UREIDOACRYLATE AMIDOHYDROLASE-RELATED"/>
    <property type="match status" value="1"/>
</dbReference>
<gene>
    <name evidence="3" type="ORF">Rleg9DRAFT_4127</name>
</gene>
<feature type="domain" description="Isochorismatase-like" evidence="2">
    <location>
        <begin position="12"/>
        <end position="198"/>
    </location>
</feature>
<dbReference type="InterPro" id="IPR050272">
    <property type="entry name" value="Isochorismatase-like_hydrls"/>
</dbReference>
<dbReference type="GO" id="GO:0016787">
    <property type="term" value="F:hydrolase activity"/>
    <property type="evidence" value="ECO:0007669"/>
    <property type="project" value="UniProtKB-KW"/>
</dbReference>
<dbReference type="RefSeq" id="WP_003589920.1">
    <property type="nucleotide sequence ID" value="NZ_JH719381.1"/>
</dbReference>
<proteinExistence type="predicted"/>
<dbReference type="InterPro" id="IPR036380">
    <property type="entry name" value="Isochorismatase-like_sf"/>
</dbReference>
<dbReference type="Gene3D" id="3.40.50.850">
    <property type="entry name" value="Isochorismatase-like"/>
    <property type="match status" value="1"/>
</dbReference>
<sequence>MADHSTNVADKSALIFIEYVNDWLAPTGGINPQFQDRAQFDAAIANSKTILAEARRRGMEVIHASLRFEPTFKVLGEGKYGLRKLMRDYGSFLGEQADFFPGFEPQPGEYVVRERSGSSSVFTGTTLDSYLRNNRIFDIYLSGFALRQCVESSMRNAHDLGYHTNVIYDASAAFTMDQQTAFLNEIAPFYANAITTQQFVTQG</sequence>
<dbReference type="CDD" id="cd00431">
    <property type="entry name" value="cysteine_hydrolases"/>
    <property type="match status" value="1"/>
</dbReference>
<reference evidence="3 4" key="1">
    <citation type="submission" date="2012-02" db="EMBL/GenBank/DDBJ databases">
        <title>Improved High-Quality Draft Sequence of Rhizobium leguminosarum bv. trifolii WSM597.</title>
        <authorList>
            <consortium name="US DOE Joint Genome Institute"/>
            <person name="Lucas S."/>
            <person name="Han J."/>
            <person name="Lapidus A."/>
            <person name="Cheng J.-F."/>
            <person name="Goodwin L."/>
            <person name="Pitluck S."/>
            <person name="Peters L."/>
            <person name="Ovchinnikova G."/>
            <person name="Held B."/>
            <person name="Detter J.C."/>
            <person name="Han C."/>
            <person name="Tapia R."/>
            <person name="Land M."/>
            <person name="Hauser L."/>
            <person name="Kyrpides N."/>
            <person name="Ivanova N."/>
            <person name="Pagani I."/>
            <person name="Brau L."/>
            <person name="Yates R."/>
            <person name="O'Hara G."/>
            <person name="Rui T."/>
            <person name="Howieson J."/>
            <person name="Reeve W."/>
            <person name="Woyke T."/>
        </authorList>
    </citation>
    <scope>NUCLEOTIDE SEQUENCE [LARGE SCALE GENOMIC DNA]</scope>
    <source>
        <strain evidence="3 4">WSM597</strain>
    </source>
</reference>
<protein>
    <submittedName>
        <fullName evidence="3">Nicotinamidase-like amidase</fullName>
    </submittedName>
</protein>
<dbReference type="PANTHER" id="PTHR43540:SF16">
    <property type="entry name" value="ISOCHORISMATASE-LIKE DOMAIN-CONTAINING PROTEIN"/>
    <property type="match status" value="1"/>
</dbReference>
<evidence type="ECO:0000259" key="2">
    <source>
        <dbReference type="Pfam" id="PF00857"/>
    </source>
</evidence>
<evidence type="ECO:0000313" key="3">
    <source>
        <dbReference type="EMBL" id="EJB05254.1"/>
    </source>
</evidence>
<organism evidence="3 4">
    <name type="scientific">Rhizobium leguminosarum bv. trifolii WSM597</name>
    <dbReference type="NCBI Taxonomy" id="754764"/>
    <lineage>
        <taxon>Bacteria</taxon>
        <taxon>Pseudomonadati</taxon>
        <taxon>Pseudomonadota</taxon>
        <taxon>Alphaproteobacteria</taxon>
        <taxon>Hyphomicrobiales</taxon>
        <taxon>Rhizobiaceae</taxon>
        <taxon>Rhizobium/Agrobacterium group</taxon>
        <taxon>Rhizobium</taxon>
    </lineage>
</organism>
<dbReference type="EMBL" id="JH719381">
    <property type="protein sequence ID" value="EJB05254.1"/>
    <property type="molecule type" value="Genomic_DNA"/>
</dbReference>
<dbReference type="SUPFAM" id="SSF52499">
    <property type="entry name" value="Isochorismatase-like hydrolases"/>
    <property type="match status" value="1"/>
</dbReference>
<dbReference type="Proteomes" id="UP000005092">
    <property type="component" value="Unassembled WGS sequence"/>
</dbReference>
<evidence type="ECO:0000256" key="1">
    <source>
        <dbReference type="ARBA" id="ARBA00022801"/>
    </source>
</evidence>
<dbReference type="HOGENOM" id="CLU_068979_8_2_5"/>
<name>I9NBG1_RHILT</name>
<accession>I9NBG1</accession>
<dbReference type="OrthoDB" id="9807387at2"/>
<keyword evidence="1" id="KW-0378">Hydrolase</keyword>
<dbReference type="Pfam" id="PF00857">
    <property type="entry name" value="Isochorismatase"/>
    <property type="match status" value="1"/>
</dbReference>